<dbReference type="CDD" id="cd00082">
    <property type="entry name" value="HisKA"/>
    <property type="match status" value="1"/>
</dbReference>
<dbReference type="InterPro" id="IPR004358">
    <property type="entry name" value="Sig_transdc_His_kin-like_C"/>
</dbReference>
<dbReference type="PANTHER" id="PTHR42878:SF7">
    <property type="entry name" value="SENSOR HISTIDINE KINASE GLRK"/>
    <property type="match status" value="1"/>
</dbReference>
<comment type="catalytic activity">
    <reaction evidence="1">
        <text>ATP + protein L-histidine = ADP + protein N-phospho-L-histidine.</text>
        <dbReference type="EC" id="2.7.13.3"/>
    </reaction>
</comment>
<evidence type="ECO:0000256" key="1">
    <source>
        <dbReference type="ARBA" id="ARBA00000085"/>
    </source>
</evidence>
<feature type="domain" description="Histidine kinase" evidence="12">
    <location>
        <begin position="421"/>
        <end position="637"/>
    </location>
</feature>
<keyword evidence="6" id="KW-0418">Kinase</keyword>
<dbReference type="SUPFAM" id="SSF55874">
    <property type="entry name" value="ATPase domain of HSP90 chaperone/DNA topoisomerase II/histidine kinase"/>
    <property type="match status" value="1"/>
</dbReference>
<keyword evidence="7" id="KW-0067">ATP-binding</keyword>
<keyword evidence="10" id="KW-1133">Transmembrane helix</keyword>
<accession>A0A6I4IMU5</accession>
<dbReference type="SMART" id="SM00028">
    <property type="entry name" value="TPR"/>
    <property type="match status" value="4"/>
</dbReference>
<organism evidence="13 14">
    <name type="scientific">Mucilaginibacter ginkgonis</name>
    <dbReference type="NCBI Taxonomy" id="2682091"/>
    <lineage>
        <taxon>Bacteria</taxon>
        <taxon>Pseudomonadati</taxon>
        <taxon>Bacteroidota</taxon>
        <taxon>Sphingobacteriia</taxon>
        <taxon>Sphingobacteriales</taxon>
        <taxon>Sphingobacteriaceae</taxon>
        <taxon>Mucilaginibacter</taxon>
    </lineage>
</organism>
<feature type="signal peptide" evidence="11">
    <location>
        <begin position="1"/>
        <end position="22"/>
    </location>
</feature>
<evidence type="ECO:0000256" key="3">
    <source>
        <dbReference type="ARBA" id="ARBA00022553"/>
    </source>
</evidence>
<evidence type="ECO:0000256" key="8">
    <source>
        <dbReference type="ARBA" id="ARBA00023012"/>
    </source>
</evidence>
<dbReference type="Gene3D" id="3.30.565.10">
    <property type="entry name" value="Histidine kinase-like ATPase, C-terminal domain"/>
    <property type="match status" value="1"/>
</dbReference>
<dbReference type="PRINTS" id="PR00344">
    <property type="entry name" value="BCTRLSENSOR"/>
</dbReference>
<evidence type="ECO:0000256" key="9">
    <source>
        <dbReference type="PROSITE-ProRule" id="PRU00339"/>
    </source>
</evidence>
<dbReference type="InterPro" id="IPR003594">
    <property type="entry name" value="HATPase_dom"/>
</dbReference>
<evidence type="ECO:0000256" key="5">
    <source>
        <dbReference type="ARBA" id="ARBA00022741"/>
    </source>
</evidence>
<dbReference type="GO" id="GO:0000156">
    <property type="term" value="F:phosphorelay response regulator activity"/>
    <property type="evidence" value="ECO:0007669"/>
    <property type="project" value="TreeGrafter"/>
</dbReference>
<keyword evidence="3" id="KW-0597">Phosphoprotein</keyword>
<name>A0A6I4IMU5_9SPHI</name>
<keyword evidence="8" id="KW-0902">Two-component regulatory system</keyword>
<reference evidence="13 14" key="1">
    <citation type="submission" date="2020-12" db="EMBL/GenBank/DDBJ databases">
        <title>HMF7856_wgs.fasta genome submission.</title>
        <authorList>
            <person name="Kang H."/>
            <person name="Kim H."/>
            <person name="Joh K."/>
        </authorList>
    </citation>
    <scope>NUCLEOTIDE SEQUENCE [LARGE SCALE GENOMIC DNA]</scope>
    <source>
        <strain evidence="13 14">HMF7856</strain>
    </source>
</reference>
<gene>
    <name evidence="13" type="ORF">GO620_006280</name>
</gene>
<dbReference type="GO" id="GO:0005524">
    <property type="term" value="F:ATP binding"/>
    <property type="evidence" value="ECO:0007669"/>
    <property type="project" value="UniProtKB-KW"/>
</dbReference>
<dbReference type="GO" id="GO:0007234">
    <property type="term" value="P:osmosensory signaling via phosphorelay pathway"/>
    <property type="evidence" value="ECO:0007669"/>
    <property type="project" value="TreeGrafter"/>
</dbReference>
<evidence type="ECO:0000256" key="4">
    <source>
        <dbReference type="ARBA" id="ARBA00022679"/>
    </source>
</evidence>
<dbReference type="SUPFAM" id="SSF48452">
    <property type="entry name" value="TPR-like"/>
    <property type="match status" value="1"/>
</dbReference>
<evidence type="ECO:0000256" key="10">
    <source>
        <dbReference type="SAM" id="Phobius"/>
    </source>
</evidence>
<evidence type="ECO:0000256" key="11">
    <source>
        <dbReference type="SAM" id="SignalP"/>
    </source>
</evidence>
<keyword evidence="14" id="KW-1185">Reference proteome</keyword>
<dbReference type="PROSITE" id="PS50005">
    <property type="entry name" value="TPR"/>
    <property type="match status" value="1"/>
</dbReference>
<dbReference type="RefSeq" id="WP_157523629.1">
    <property type="nucleotide sequence ID" value="NZ_CP066775.1"/>
</dbReference>
<dbReference type="InterPro" id="IPR050351">
    <property type="entry name" value="BphY/WalK/GraS-like"/>
</dbReference>
<dbReference type="PROSITE" id="PS50109">
    <property type="entry name" value="HIS_KIN"/>
    <property type="match status" value="1"/>
</dbReference>
<keyword evidence="5" id="KW-0547">Nucleotide-binding</keyword>
<dbReference type="InterPro" id="IPR036890">
    <property type="entry name" value="HATPase_C_sf"/>
</dbReference>
<evidence type="ECO:0000313" key="14">
    <source>
        <dbReference type="Proteomes" id="UP000429232"/>
    </source>
</evidence>
<dbReference type="SMART" id="SM00387">
    <property type="entry name" value="HATPase_c"/>
    <property type="match status" value="1"/>
</dbReference>
<dbReference type="InterPro" id="IPR005467">
    <property type="entry name" value="His_kinase_dom"/>
</dbReference>
<dbReference type="AlphaFoldDB" id="A0A6I4IMU5"/>
<dbReference type="Pfam" id="PF02518">
    <property type="entry name" value="HATPase_c"/>
    <property type="match status" value="1"/>
</dbReference>
<sequence length="647" mass="73731">MKGKVLCIYIAILLLCTPFVFSKSQDQQLSPTELDALNRNAFEGVHRNMSLALSKLVEAEKLCAQAKYQKGLAENYLYQGEIYNQRGYLKRALTYFNKVLQISKLTNDSYNQARATEFISSLERKNGHYKNAEDLLKGSINVFVKLNKDRDIAAAKLHLAKIQTEQKDFKNAITNLQSSYSLSQKLNLKNVQQRYFYERAEIFAKQNHQDSAIAYYHKSLKIDTAINDRYGKTLSYLGLGKIYLQTNQLKKSSQYANAAQLTADSLGMQPMVEEAIEVLLNIATKQNDLAAITHLQQRLLQIVRETNKIDRTDAAQFFEVLRQQQERQLTIQSEFSGMKKLSETKTIILICVLVVMVIFIMLAFSISYNYRRARHYAAELSNKNNLIQEHAHSVAMLNQKIIGQNDILEEDNQLKSKLLSVISHDLRHPLTNTKSILDLIHLKLVSHEEAEALFSQLESQYARAVSLLDNLLYWIKSQVHGGTIEKSDNNLRELVDNLIEEQKLTLQKKNISVDNNLDKELEWHAERELLRIIFRNLLTNAIKFTHLNGNIQFLSEIKNGNMCISVKDNGVGMKEEIVQKLCLESQHYTVRGTANEQGSGLGLMLIKDLIKKVGGNLQIESIYGTGSTFTVNFVLAEEEVFADQLPA</sequence>
<keyword evidence="10" id="KW-0812">Transmembrane</keyword>
<dbReference type="InterPro" id="IPR036097">
    <property type="entry name" value="HisK_dim/P_sf"/>
</dbReference>
<dbReference type="InterPro" id="IPR003661">
    <property type="entry name" value="HisK_dim/P_dom"/>
</dbReference>
<dbReference type="InterPro" id="IPR019734">
    <property type="entry name" value="TPR_rpt"/>
</dbReference>
<evidence type="ECO:0000256" key="6">
    <source>
        <dbReference type="ARBA" id="ARBA00022777"/>
    </source>
</evidence>
<feature type="chain" id="PRO_5035143937" description="histidine kinase" evidence="11">
    <location>
        <begin position="23"/>
        <end position="647"/>
    </location>
</feature>
<feature type="transmembrane region" description="Helical" evidence="10">
    <location>
        <begin position="347"/>
        <end position="366"/>
    </location>
</feature>
<keyword evidence="11" id="KW-0732">Signal</keyword>
<dbReference type="EMBL" id="CP066775">
    <property type="protein sequence ID" value="QQL51054.1"/>
    <property type="molecule type" value="Genomic_DNA"/>
</dbReference>
<evidence type="ECO:0000259" key="12">
    <source>
        <dbReference type="PROSITE" id="PS50109"/>
    </source>
</evidence>
<dbReference type="SUPFAM" id="SSF47384">
    <property type="entry name" value="Homodimeric domain of signal transducing histidine kinase"/>
    <property type="match status" value="1"/>
</dbReference>
<dbReference type="KEGG" id="mgik:GO620_006280"/>
<evidence type="ECO:0000313" key="13">
    <source>
        <dbReference type="EMBL" id="QQL51054.1"/>
    </source>
</evidence>
<dbReference type="InterPro" id="IPR011990">
    <property type="entry name" value="TPR-like_helical_dom_sf"/>
</dbReference>
<keyword evidence="10" id="KW-0472">Membrane</keyword>
<dbReference type="EC" id="2.7.13.3" evidence="2"/>
<dbReference type="GO" id="GO:0030295">
    <property type="term" value="F:protein kinase activator activity"/>
    <property type="evidence" value="ECO:0007669"/>
    <property type="project" value="TreeGrafter"/>
</dbReference>
<evidence type="ECO:0000256" key="2">
    <source>
        <dbReference type="ARBA" id="ARBA00012438"/>
    </source>
</evidence>
<dbReference type="CDD" id="cd00075">
    <property type="entry name" value="HATPase"/>
    <property type="match status" value="1"/>
</dbReference>
<proteinExistence type="predicted"/>
<dbReference type="GO" id="GO:0000155">
    <property type="term" value="F:phosphorelay sensor kinase activity"/>
    <property type="evidence" value="ECO:0007669"/>
    <property type="project" value="InterPro"/>
</dbReference>
<dbReference type="PANTHER" id="PTHR42878">
    <property type="entry name" value="TWO-COMPONENT HISTIDINE KINASE"/>
    <property type="match status" value="1"/>
</dbReference>
<dbReference type="Gene3D" id="1.25.40.10">
    <property type="entry name" value="Tetratricopeptide repeat domain"/>
    <property type="match status" value="2"/>
</dbReference>
<protein>
    <recommendedName>
        <fullName evidence="2">histidine kinase</fullName>
        <ecNumber evidence="2">2.7.13.3</ecNumber>
    </recommendedName>
</protein>
<dbReference type="Proteomes" id="UP000429232">
    <property type="component" value="Chromosome"/>
</dbReference>
<keyword evidence="4" id="KW-0808">Transferase</keyword>
<feature type="repeat" description="TPR" evidence="9">
    <location>
        <begin position="73"/>
        <end position="106"/>
    </location>
</feature>
<evidence type="ECO:0000256" key="7">
    <source>
        <dbReference type="ARBA" id="ARBA00022840"/>
    </source>
</evidence>
<dbReference type="Gene3D" id="1.10.287.130">
    <property type="match status" value="1"/>
</dbReference>
<keyword evidence="9" id="KW-0802">TPR repeat</keyword>